<gene>
    <name evidence="1" type="ORF">PAPYR_8950</name>
</gene>
<dbReference type="Proteomes" id="UP001141327">
    <property type="component" value="Unassembled WGS sequence"/>
</dbReference>
<comment type="caution">
    <text evidence="1">The sequence shown here is derived from an EMBL/GenBank/DDBJ whole genome shotgun (WGS) entry which is preliminary data.</text>
</comment>
<evidence type="ECO:0000313" key="1">
    <source>
        <dbReference type="EMBL" id="KAJ4455986.1"/>
    </source>
</evidence>
<reference evidence="1" key="1">
    <citation type="journal article" date="2022" name="bioRxiv">
        <title>Genomics of Preaxostyla Flagellates Illuminates Evolutionary Transitions and the Path Towards Mitochondrial Loss.</title>
        <authorList>
            <person name="Novak L.V.F."/>
            <person name="Treitli S.C."/>
            <person name="Pyrih J."/>
            <person name="Halakuc P."/>
            <person name="Pipaliya S.V."/>
            <person name="Vacek V."/>
            <person name="Brzon O."/>
            <person name="Soukal P."/>
            <person name="Eme L."/>
            <person name="Dacks J.B."/>
            <person name="Karnkowska A."/>
            <person name="Elias M."/>
            <person name="Hampl V."/>
        </authorList>
    </citation>
    <scope>NUCLEOTIDE SEQUENCE</scope>
    <source>
        <strain evidence="1">RCP-MX</strain>
    </source>
</reference>
<name>A0ABQ8UDP9_9EUKA</name>
<evidence type="ECO:0000313" key="2">
    <source>
        <dbReference type="Proteomes" id="UP001141327"/>
    </source>
</evidence>
<organism evidence="1 2">
    <name type="scientific">Paratrimastix pyriformis</name>
    <dbReference type="NCBI Taxonomy" id="342808"/>
    <lineage>
        <taxon>Eukaryota</taxon>
        <taxon>Metamonada</taxon>
        <taxon>Preaxostyla</taxon>
        <taxon>Paratrimastigidae</taxon>
        <taxon>Paratrimastix</taxon>
    </lineage>
</organism>
<sequence>MPKKHRLQKAANLDTGSVADFNGMDPSTPTLDGFPLGLLPRELLLTLVDAAPFPLQVYCQLIGLTHGIRMAIRGAPRELSFQCPVPISADPRHPTRVDEHCLAPCLPADALAAIVGPCKGLVRLTLPTHNRRHPSVLGCGLPLDEHDKPGGTTWVDEAFGGHTQLAYLEIPGAGTLATAIRRILSHLPGLEEFHFLHARPSSACSKRWPPAAPSCACCISQHDGSSPDRILWPSSPSPAPSRSSSSLACRWAAGCLVVSSPNCTLWSDSRWTVATWGCCAPLPRISSISPRTEIPRSGFGAWTRVSAAWNLALESFTSETEPDEKIFAPVMTACRDTLRSLSLTAQFGICPGHGLLAALGALTHLIRLKLSLLDKRATLAIILAALPPGLLENRLVSLSLELSSDKDDASAYQLNSRSLRQLDLGLHLPGSCTLTLACPALDRLALPFVVGGSRPYALVMNCPHLHSLERLHGQQNLGHSTPMPELVEASGLYCEQRLDPTWMPQLMALSPRLRVMSGLLVSHAMLSQLCAGCPSLMTLRSIRLRTKKSAYRQQVKNVAATTDSPAFPLRLPEQLEVMDGQITVEGPQGPLELRLEAPGLRVLRLDVPPQMRLTLACPDLVALDLTGGSSFALAEGLDPPLRSLCLGCANVPGKMDHPITDSLLPVLTRHGSHLQCVSLSSKRLIPSTDVVLACPRLSRLTIRPPIGAEFGLRLRSLVLNCPQLEELKAPFDRHLERSVEFFSLLSPQDLSPDRGAVQKFKSNSGCENPRAPLTDLLPFEFVSLVT</sequence>
<dbReference type="Gene3D" id="3.80.10.10">
    <property type="entry name" value="Ribonuclease Inhibitor"/>
    <property type="match status" value="1"/>
</dbReference>
<keyword evidence="2" id="KW-1185">Reference proteome</keyword>
<dbReference type="InterPro" id="IPR032675">
    <property type="entry name" value="LRR_dom_sf"/>
</dbReference>
<proteinExistence type="predicted"/>
<dbReference type="EMBL" id="JAPMOS010000086">
    <property type="protein sequence ID" value="KAJ4455986.1"/>
    <property type="molecule type" value="Genomic_DNA"/>
</dbReference>
<protein>
    <submittedName>
        <fullName evidence="1">Uncharacterized protein</fullName>
    </submittedName>
</protein>
<accession>A0ABQ8UDP9</accession>